<name>A0ABV0WVI2_9TELE</name>
<accession>A0ABV0WVI2</accession>
<feature type="compositionally biased region" description="Low complexity" evidence="1">
    <location>
        <begin position="25"/>
        <end position="42"/>
    </location>
</feature>
<keyword evidence="3" id="KW-0732">Signal</keyword>
<dbReference type="InterPro" id="IPR000082">
    <property type="entry name" value="SEA_dom"/>
</dbReference>
<feature type="compositionally biased region" description="Polar residues" evidence="1">
    <location>
        <begin position="137"/>
        <end position="154"/>
    </location>
</feature>
<keyword evidence="2" id="KW-0812">Transmembrane</keyword>
<sequence>MMEFSLSVLMIPALFIGFCSADEPTTVSGSTTSDTAGSTSGSVLTSPSGTVTSEPVETTSPSQTSVSPDSSTSQQADTTLQSQQTTLAQSETTEPVSTTMLPQSTSPGLSTSSGSMGTSGPEPTNPPGTVTEPAGTAITSETAASKDPITSQPTKVPEATSTSSLTTLTITTVKPLDCQNGGTFNGYNCTCLLGFSGEKCEQVNPVVPAAFNQKVIANVVINEEYLEDYKNPSSLKYKAFVKTFQEKMQPRYEMVKHFKEVIVTNLSPGGDATISDHIVKKRRRSVEDKDFHYKARTMGVNVSHDVVLEIPNNQIVQQYQDGLKGVENVLTELQNCQIGCPYNITTKPTVVETEINKQAVCDRTLESSDFAKYYSYYEDKKTGSILCINRCDARHANTKICKNMGLCTLFRDVGEVCKCQNVDSIWYLGSNCDMPIHRTAFYAGLSVTLAVMLVTVGALAAYAVINKHKQTKNKDMKQKLVNEWLDDDFQWSRPTSPSGTHGASKFLIHCKHTMGLIFKRNLWLLCMVKCRAAQPQQLVQCVEWGHGLIHIGSPV</sequence>
<keyword evidence="6" id="KW-1185">Reference proteome</keyword>
<evidence type="ECO:0000256" key="2">
    <source>
        <dbReference type="SAM" id="Phobius"/>
    </source>
</evidence>
<dbReference type="EMBL" id="JAHRIM010070888">
    <property type="protein sequence ID" value="MEQ2273044.1"/>
    <property type="molecule type" value="Genomic_DNA"/>
</dbReference>
<dbReference type="InterPro" id="IPR053311">
    <property type="entry name" value="Mucosal_Integrity_Assoc"/>
</dbReference>
<dbReference type="PANTHER" id="PTHR37999:SF2">
    <property type="entry name" value="MUCIN-17"/>
    <property type="match status" value="1"/>
</dbReference>
<evidence type="ECO:0000313" key="5">
    <source>
        <dbReference type="EMBL" id="MEQ2273044.1"/>
    </source>
</evidence>
<evidence type="ECO:0000256" key="1">
    <source>
        <dbReference type="SAM" id="MobiDB-lite"/>
    </source>
</evidence>
<dbReference type="Proteomes" id="UP001444071">
    <property type="component" value="Unassembled WGS sequence"/>
</dbReference>
<feature type="compositionally biased region" description="Low complexity" evidence="1">
    <location>
        <begin position="102"/>
        <end position="122"/>
    </location>
</feature>
<feature type="chain" id="PRO_5046474613" description="SEA domain-containing protein" evidence="3">
    <location>
        <begin position="22"/>
        <end position="555"/>
    </location>
</feature>
<evidence type="ECO:0000259" key="4">
    <source>
        <dbReference type="PROSITE" id="PS50024"/>
    </source>
</evidence>
<feature type="domain" description="SEA" evidence="4">
    <location>
        <begin position="205"/>
        <end position="322"/>
    </location>
</feature>
<feature type="region of interest" description="Disordered" evidence="1">
    <location>
        <begin position="25"/>
        <end position="163"/>
    </location>
</feature>
<dbReference type="Gene3D" id="3.30.70.960">
    <property type="entry name" value="SEA domain"/>
    <property type="match status" value="1"/>
</dbReference>
<dbReference type="Gene3D" id="2.10.25.10">
    <property type="entry name" value="Laminin"/>
    <property type="match status" value="1"/>
</dbReference>
<dbReference type="InterPro" id="IPR036364">
    <property type="entry name" value="SEA_dom_sf"/>
</dbReference>
<gene>
    <name evidence="5" type="ORF">XENORESO_020721</name>
</gene>
<dbReference type="InterPro" id="IPR000742">
    <property type="entry name" value="EGF"/>
</dbReference>
<keyword evidence="2" id="KW-0472">Membrane</keyword>
<reference evidence="5 6" key="1">
    <citation type="submission" date="2021-06" db="EMBL/GenBank/DDBJ databases">
        <authorList>
            <person name="Palmer J.M."/>
        </authorList>
    </citation>
    <scope>NUCLEOTIDE SEQUENCE [LARGE SCALE GENOMIC DNA]</scope>
    <source>
        <strain evidence="5 6">XR_2019</strain>
        <tissue evidence="5">Muscle</tissue>
    </source>
</reference>
<dbReference type="Pfam" id="PF01390">
    <property type="entry name" value="SEA"/>
    <property type="match status" value="1"/>
</dbReference>
<feature type="compositionally biased region" description="Low complexity" evidence="1">
    <location>
        <begin position="50"/>
        <end position="94"/>
    </location>
</feature>
<comment type="caution">
    <text evidence="5">The sequence shown here is derived from an EMBL/GenBank/DDBJ whole genome shotgun (WGS) entry which is preliminary data.</text>
</comment>
<dbReference type="PANTHER" id="PTHR37999">
    <property type="entry name" value="MUCIN-17"/>
    <property type="match status" value="1"/>
</dbReference>
<dbReference type="PROSITE" id="PS50024">
    <property type="entry name" value="SEA"/>
    <property type="match status" value="1"/>
</dbReference>
<dbReference type="SUPFAM" id="SSF57196">
    <property type="entry name" value="EGF/Laminin"/>
    <property type="match status" value="1"/>
</dbReference>
<keyword evidence="2" id="KW-1133">Transmembrane helix</keyword>
<proteinExistence type="predicted"/>
<dbReference type="PROSITE" id="PS00022">
    <property type="entry name" value="EGF_1"/>
    <property type="match status" value="1"/>
</dbReference>
<feature type="transmembrane region" description="Helical" evidence="2">
    <location>
        <begin position="440"/>
        <end position="465"/>
    </location>
</feature>
<organism evidence="5 6">
    <name type="scientific">Xenotaenia resolanae</name>
    <dbReference type="NCBI Taxonomy" id="208358"/>
    <lineage>
        <taxon>Eukaryota</taxon>
        <taxon>Metazoa</taxon>
        <taxon>Chordata</taxon>
        <taxon>Craniata</taxon>
        <taxon>Vertebrata</taxon>
        <taxon>Euteleostomi</taxon>
        <taxon>Actinopterygii</taxon>
        <taxon>Neopterygii</taxon>
        <taxon>Teleostei</taxon>
        <taxon>Neoteleostei</taxon>
        <taxon>Acanthomorphata</taxon>
        <taxon>Ovalentaria</taxon>
        <taxon>Atherinomorphae</taxon>
        <taxon>Cyprinodontiformes</taxon>
        <taxon>Goodeidae</taxon>
        <taxon>Xenotaenia</taxon>
    </lineage>
</organism>
<evidence type="ECO:0000313" key="6">
    <source>
        <dbReference type="Proteomes" id="UP001444071"/>
    </source>
</evidence>
<feature type="signal peptide" evidence="3">
    <location>
        <begin position="1"/>
        <end position="21"/>
    </location>
</feature>
<dbReference type="PROSITE" id="PS01186">
    <property type="entry name" value="EGF_2"/>
    <property type="match status" value="1"/>
</dbReference>
<dbReference type="SUPFAM" id="SSF82671">
    <property type="entry name" value="SEA domain"/>
    <property type="match status" value="1"/>
</dbReference>
<protein>
    <recommendedName>
        <fullName evidence="4">SEA domain-containing protein</fullName>
    </recommendedName>
</protein>
<evidence type="ECO:0000256" key="3">
    <source>
        <dbReference type="SAM" id="SignalP"/>
    </source>
</evidence>